<keyword evidence="4" id="KW-1185">Reference proteome</keyword>
<sequence>MLAGIALLALNMSVICFYGLWASANTITGNRAEEHGFDPQQLLPNFVPFYFAAQASILSLLAFDALVIVIVWRQVRRRRQDPRPGAVTPPEQTVQTGRPAGPDGAAI</sequence>
<evidence type="ECO:0000256" key="1">
    <source>
        <dbReference type="SAM" id="MobiDB-lite"/>
    </source>
</evidence>
<reference evidence="3" key="1">
    <citation type="submission" date="2022-10" db="EMBL/GenBank/DDBJ databases">
        <title>Genome sequence of Actinomyces israelii ATCC 10048.</title>
        <authorList>
            <person name="Watt R.M."/>
            <person name="Tong W.M."/>
        </authorList>
    </citation>
    <scope>NUCLEOTIDE SEQUENCE</scope>
    <source>
        <strain evidence="3">ATCC 10048</strain>
    </source>
</reference>
<gene>
    <name evidence="3" type="ORF">OHJ16_05590</name>
</gene>
<dbReference type="EMBL" id="JAPTMY010000009">
    <property type="protein sequence ID" value="MCZ0857514.1"/>
    <property type="molecule type" value="Genomic_DNA"/>
</dbReference>
<feature type="transmembrane region" description="Helical" evidence="2">
    <location>
        <begin position="46"/>
        <end position="72"/>
    </location>
</feature>
<evidence type="ECO:0000313" key="4">
    <source>
        <dbReference type="Proteomes" id="UP001072034"/>
    </source>
</evidence>
<accession>A0ABT4I722</accession>
<protein>
    <recommendedName>
        <fullName evidence="5">Cell surface protein</fullName>
    </recommendedName>
</protein>
<name>A0ABT4I722_9ACTO</name>
<dbReference type="Proteomes" id="UP001072034">
    <property type="component" value="Unassembled WGS sequence"/>
</dbReference>
<evidence type="ECO:0008006" key="5">
    <source>
        <dbReference type="Google" id="ProtNLM"/>
    </source>
</evidence>
<dbReference type="RefSeq" id="WP_268917085.1">
    <property type="nucleotide sequence ID" value="NZ_JAPTMY010000009.1"/>
</dbReference>
<keyword evidence="2" id="KW-1133">Transmembrane helix</keyword>
<evidence type="ECO:0000313" key="3">
    <source>
        <dbReference type="EMBL" id="MCZ0857514.1"/>
    </source>
</evidence>
<proteinExistence type="predicted"/>
<feature type="region of interest" description="Disordered" evidence="1">
    <location>
        <begin position="78"/>
        <end position="107"/>
    </location>
</feature>
<keyword evidence="2" id="KW-0472">Membrane</keyword>
<evidence type="ECO:0000256" key="2">
    <source>
        <dbReference type="SAM" id="Phobius"/>
    </source>
</evidence>
<organism evidence="3 4">
    <name type="scientific">Actinomyces israelii</name>
    <dbReference type="NCBI Taxonomy" id="1659"/>
    <lineage>
        <taxon>Bacteria</taxon>
        <taxon>Bacillati</taxon>
        <taxon>Actinomycetota</taxon>
        <taxon>Actinomycetes</taxon>
        <taxon>Actinomycetales</taxon>
        <taxon>Actinomycetaceae</taxon>
        <taxon>Actinomyces</taxon>
    </lineage>
</organism>
<keyword evidence="2" id="KW-0812">Transmembrane</keyword>
<comment type="caution">
    <text evidence="3">The sequence shown here is derived from an EMBL/GenBank/DDBJ whole genome shotgun (WGS) entry which is preliminary data.</text>
</comment>